<keyword evidence="1" id="KW-0175">Coiled coil</keyword>
<accession>A0AAD6CSM1</accession>
<feature type="coiled-coil region" evidence="1">
    <location>
        <begin position="79"/>
        <end position="106"/>
    </location>
</feature>
<organism evidence="2 3">
    <name type="scientific">Penicillium frequentans</name>
    <dbReference type="NCBI Taxonomy" id="3151616"/>
    <lineage>
        <taxon>Eukaryota</taxon>
        <taxon>Fungi</taxon>
        <taxon>Dikarya</taxon>
        <taxon>Ascomycota</taxon>
        <taxon>Pezizomycotina</taxon>
        <taxon>Eurotiomycetes</taxon>
        <taxon>Eurotiomycetidae</taxon>
        <taxon>Eurotiales</taxon>
        <taxon>Aspergillaceae</taxon>
        <taxon>Penicillium</taxon>
    </lineage>
</organism>
<dbReference type="Proteomes" id="UP001220324">
    <property type="component" value="Unassembled WGS sequence"/>
</dbReference>
<reference evidence="2 3" key="1">
    <citation type="journal article" date="2023" name="IMA Fungus">
        <title>Comparative genomic study of the Penicillium genus elucidates a diverse pangenome and 15 lateral gene transfer events.</title>
        <authorList>
            <person name="Petersen C."/>
            <person name="Sorensen T."/>
            <person name="Nielsen M.R."/>
            <person name="Sondergaard T.E."/>
            <person name="Sorensen J.L."/>
            <person name="Fitzpatrick D.A."/>
            <person name="Frisvad J.C."/>
            <person name="Nielsen K.L."/>
        </authorList>
    </citation>
    <scope>NUCLEOTIDE SEQUENCE [LARGE SCALE GENOMIC DNA]</scope>
    <source>
        <strain evidence="2 3">IBT 35679</strain>
    </source>
</reference>
<name>A0AAD6CSM1_9EURO</name>
<keyword evidence="3" id="KW-1185">Reference proteome</keyword>
<dbReference type="AlphaFoldDB" id="A0AAD6CSM1"/>
<sequence length="150" mass="16410">MAFLLQSNLSSGTVGLLQTICKELGRSLEAVSPQALQGLQSGLKTEGRVAAKVFGSSGQTVMASQRSFTAKLHNLECANHNLSLVLNRTRARLEESESEGRSLRAQICALQTEMETVVSQSDHRKRELVRARTGMAEAMQMLQTHTRTPL</sequence>
<protein>
    <submittedName>
        <fullName evidence="2">Uncharacterized protein</fullName>
    </submittedName>
</protein>
<comment type="caution">
    <text evidence="2">The sequence shown here is derived from an EMBL/GenBank/DDBJ whole genome shotgun (WGS) entry which is preliminary data.</text>
</comment>
<proteinExistence type="predicted"/>
<evidence type="ECO:0000313" key="3">
    <source>
        <dbReference type="Proteomes" id="UP001220324"/>
    </source>
</evidence>
<gene>
    <name evidence="2" type="ORF">N7494_009951</name>
</gene>
<evidence type="ECO:0000313" key="2">
    <source>
        <dbReference type="EMBL" id="KAJ5533399.1"/>
    </source>
</evidence>
<evidence type="ECO:0000256" key="1">
    <source>
        <dbReference type="SAM" id="Coils"/>
    </source>
</evidence>
<dbReference type="EMBL" id="JAQIZZ010000007">
    <property type="protein sequence ID" value="KAJ5533399.1"/>
    <property type="molecule type" value="Genomic_DNA"/>
</dbReference>